<dbReference type="GO" id="GO:0005813">
    <property type="term" value="C:centrosome"/>
    <property type="evidence" value="ECO:0007669"/>
    <property type="project" value="InterPro"/>
</dbReference>
<feature type="compositionally biased region" description="Low complexity" evidence="1">
    <location>
        <begin position="312"/>
        <end position="321"/>
    </location>
</feature>
<dbReference type="Ensembl" id="ENSPKIT00000002763.1">
    <property type="protein sequence ID" value="ENSPKIP00000022108.1"/>
    <property type="gene ID" value="ENSPKIG00000006221.1"/>
</dbReference>
<dbReference type="GO" id="GO:0010457">
    <property type="term" value="P:centriole-centriole cohesion"/>
    <property type="evidence" value="ECO:0007669"/>
    <property type="project" value="TreeGrafter"/>
</dbReference>
<evidence type="ECO:0000313" key="4">
    <source>
        <dbReference type="Proteomes" id="UP000261540"/>
    </source>
</evidence>
<reference evidence="3" key="2">
    <citation type="submission" date="2025-09" db="UniProtKB">
        <authorList>
            <consortium name="Ensembl"/>
        </authorList>
    </citation>
    <scope>IDENTIFICATION</scope>
</reference>
<dbReference type="InterPro" id="IPR011989">
    <property type="entry name" value="ARM-like"/>
</dbReference>
<dbReference type="GO" id="GO:0007099">
    <property type="term" value="P:centriole replication"/>
    <property type="evidence" value="ECO:0007669"/>
    <property type="project" value="TreeGrafter"/>
</dbReference>
<evidence type="ECO:0000256" key="1">
    <source>
        <dbReference type="SAM" id="MobiDB-lite"/>
    </source>
</evidence>
<dbReference type="GeneTree" id="ENSGT00640000091535"/>
<dbReference type="GO" id="GO:0005814">
    <property type="term" value="C:centriole"/>
    <property type="evidence" value="ECO:0007669"/>
    <property type="project" value="TreeGrafter"/>
</dbReference>
<dbReference type="GO" id="GO:0036064">
    <property type="term" value="C:ciliary basal body"/>
    <property type="evidence" value="ECO:0007669"/>
    <property type="project" value="InterPro"/>
</dbReference>
<proteinExistence type="predicted"/>
<dbReference type="SUPFAM" id="SSF48371">
    <property type="entry name" value="ARM repeat"/>
    <property type="match status" value="1"/>
</dbReference>
<evidence type="ECO:0000259" key="2">
    <source>
        <dbReference type="Pfam" id="PF14726"/>
    </source>
</evidence>
<dbReference type="STRING" id="1676925.ENSPKIP00000022108"/>
<organism evidence="3 4">
    <name type="scientific">Paramormyrops kingsleyae</name>
    <dbReference type="NCBI Taxonomy" id="1676925"/>
    <lineage>
        <taxon>Eukaryota</taxon>
        <taxon>Metazoa</taxon>
        <taxon>Chordata</taxon>
        <taxon>Craniata</taxon>
        <taxon>Vertebrata</taxon>
        <taxon>Euteleostomi</taxon>
        <taxon>Actinopterygii</taxon>
        <taxon>Neopterygii</taxon>
        <taxon>Teleostei</taxon>
        <taxon>Osteoglossocephala</taxon>
        <taxon>Osteoglossomorpha</taxon>
        <taxon>Osteoglossiformes</taxon>
        <taxon>Mormyridae</taxon>
        <taxon>Paramormyrops</taxon>
    </lineage>
</organism>
<dbReference type="PANTHER" id="PTHR31691">
    <property type="entry name" value="ROTATIN"/>
    <property type="match status" value="1"/>
</dbReference>
<dbReference type="InterPro" id="IPR016024">
    <property type="entry name" value="ARM-type_fold"/>
</dbReference>
<evidence type="ECO:0000313" key="3">
    <source>
        <dbReference type="Ensembl" id="ENSPKIP00000022108.1"/>
    </source>
</evidence>
<dbReference type="Proteomes" id="UP000261540">
    <property type="component" value="Unplaced"/>
</dbReference>
<dbReference type="Gene3D" id="1.25.10.10">
    <property type="entry name" value="Leucine-rich Repeat Variant"/>
    <property type="match status" value="1"/>
</dbReference>
<dbReference type="InterPro" id="IPR029249">
    <property type="entry name" value="Rotatin_N"/>
</dbReference>
<dbReference type="AlphaFoldDB" id="A0A3B3RUX0"/>
<feature type="domain" description="Rotatin N-terminal" evidence="2">
    <location>
        <begin position="16"/>
        <end position="111"/>
    </location>
</feature>
<dbReference type="Pfam" id="PF14726">
    <property type="entry name" value="RTTN_N"/>
    <property type="match status" value="1"/>
</dbReference>
<dbReference type="InterPro" id="IPR030791">
    <property type="entry name" value="Rotatin"/>
</dbReference>
<name>A0A3B3RUX0_9TELE</name>
<accession>A0A3B3RUX0</accession>
<reference evidence="3" key="1">
    <citation type="submission" date="2025-08" db="UniProtKB">
        <authorList>
            <consortium name="Ensembl"/>
        </authorList>
    </citation>
    <scope>IDENTIFICATION</scope>
</reference>
<protein>
    <recommendedName>
        <fullName evidence="2">Rotatin N-terminal domain-containing protein</fullName>
    </recommendedName>
</protein>
<sequence length="675" mass="74204">AVCAGCLRPLRHQLAEVRERALRNLLSKLEHGLLCVPDLAQEKLLLLNLLEWFNLPEVPAPEEALRLLAMLAEHPGAAQMLQDAGAVEFLSQLSPKLEAPLRSVIDGILERFFRLPDAPLDSPAEHQQSVPVTGYFQSMRSSVKCLKFCTFPWLTLTTTDRHILASNESSLQSSNHSLVRTTCDLLQNVIMQDFPAEIFLQRPTIVQNLLSLLTLSSGGHTSDLVMRAVACLQQLCINLRSRLRIVWTAPGWGRDPNQNLTRYTLSQNSSLSHPQEAHGAHLSPASPPGESSPRPSVLGRTGQRARGDGQDGDVASSSGSSRLRAPSEPPLRSPVDPAHLESLETEAEDTADLQLRQLSLAQLGAAVVQRAAPLLETESMKVFLRILELLSETLPLLASSVSDAVWEDSGLIGLDLKDKLLTSLGYLGAVLQRHGICSSDASEMSLIHHRMAYVGTAVFTIRLLQTLLPVEKAGDNLPESTKEELFLLCMDVPFRLAYPGVHESAVAYLEQASPDKHCLYQRAAQSACFMESTCAFVREGEGNFSELLELAEQAIHGLPYHKHLPVIQKCVQICCNVWKSAQPNPGLQKESLNVFLKLLSHPLVFVRTETYTCTLNIVKDCLGVQNVARPGFPSCLGVNFLLNTRVLYEISAFGLQDQAEASMCNIPGTHCYYCK</sequence>
<keyword evidence="4" id="KW-1185">Reference proteome</keyword>
<feature type="region of interest" description="Disordered" evidence="1">
    <location>
        <begin position="268"/>
        <end position="336"/>
    </location>
</feature>
<dbReference type="GO" id="GO:0032053">
    <property type="term" value="P:ciliary basal body organization"/>
    <property type="evidence" value="ECO:0007669"/>
    <property type="project" value="TreeGrafter"/>
</dbReference>
<dbReference type="PANTHER" id="PTHR31691:SF1">
    <property type="entry name" value="ROTATIN"/>
    <property type="match status" value="1"/>
</dbReference>